<protein>
    <submittedName>
        <fullName evidence="2">Uncharacterized protein</fullName>
    </submittedName>
</protein>
<keyword evidence="1" id="KW-0472">Membrane</keyword>
<keyword evidence="1" id="KW-0812">Transmembrane</keyword>
<keyword evidence="1" id="KW-1133">Transmembrane helix</keyword>
<sequence length="136" mass="14892">MRKSRVRAGGFYGVAWWFCSSAVEEETEMVRSGSRGYWCCFSGERGFRERGDGGRAAAGSGASRCCSVEKGATGQIRRRRKKKGRRIVAAGGGGLLVFRRWWCFAGGRKIFRRGFGDGEERRRGGVVAVWGLVAGG</sequence>
<feature type="transmembrane region" description="Helical" evidence="1">
    <location>
        <begin position="86"/>
        <end position="102"/>
    </location>
</feature>
<dbReference type="Proteomes" id="UP000823775">
    <property type="component" value="Unassembled WGS sequence"/>
</dbReference>
<organism evidence="2 3">
    <name type="scientific">Datura stramonium</name>
    <name type="common">Jimsonweed</name>
    <name type="synonym">Common thornapple</name>
    <dbReference type="NCBI Taxonomy" id="4076"/>
    <lineage>
        <taxon>Eukaryota</taxon>
        <taxon>Viridiplantae</taxon>
        <taxon>Streptophyta</taxon>
        <taxon>Embryophyta</taxon>
        <taxon>Tracheophyta</taxon>
        <taxon>Spermatophyta</taxon>
        <taxon>Magnoliopsida</taxon>
        <taxon>eudicotyledons</taxon>
        <taxon>Gunneridae</taxon>
        <taxon>Pentapetalae</taxon>
        <taxon>asterids</taxon>
        <taxon>lamiids</taxon>
        <taxon>Solanales</taxon>
        <taxon>Solanaceae</taxon>
        <taxon>Solanoideae</taxon>
        <taxon>Datureae</taxon>
        <taxon>Datura</taxon>
    </lineage>
</organism>
<evidence type="ECO:0000313" key="3">
    <source>
        <dbReference type="Proteomes" id="UP000823775"/>
    </source>
</evidence>
<accession>A0ABS8Y7D9</accession>
<reference evidence="2 3" key="1">
    <citation type="journal article" date="2021" name="BMC Genomics">
        <title>Datura genome reveals duplications of psychoactive alkaloid biosynthetic genes and high mutation rate following tissue culture.</title>
        <authorList>
            <person name="Rajewski A."/>
            <person name="Carter-House D."/>
            <person name="Stajich J."/>
            <person name="Litt A."/>
        </authorList>
    </citation>
    <scope>NUCLEOTIDE SEQUENCE [LARGE SCALE GENOMIC DNA]</scope>
    <source>
        <strain evidence="2">AR-01</strain>
    </source>
</reference>
<keyword evidence="3" id="KW-1185">Reference proteome</keyword>
<evidence type="ECO:0000313" key="2">
    <source>
        <dbReference type="EMBL" id="MCE5167084.1"/>
    </source>
</evidence>
<name>A0ABS8Y7D9_DATST</name>
<gene>
    <name evidence="2" type="ORF">HAX54_036377</name>
</gene>
<evidence type="ECO:0000256" key="1">
    <source>
        <dbReference type="SAM" id="Phobius"/>
    </source>
</evidence>
<dbReference type="EMBL" id="JACEIK010048167">
    <property type="protein sequence ID" value="MCE5167084.1"/>
    <property type="molecule type" value="Genomic_DNA"/>
</dbReference>
<proteinExistence type="predicted"/>
<comment type="caution">
    <text evidence="2">The sequence shown here is derived from an EMBL/GenBank/DDBJ whole genome shotgun (WGS) entry which is preliminary data.</text>
</comment>